<dbReference type="EMBL" id="MN739521">
    <property type="protein sequence ID" value="QHT10530.1"/>
    <property type="molecule type" value="Genomic_DNA"/>
</dbReference>
<accession>A0A6C0D2P1</accession>
<protein>
    <submittedName>
        <fullName evidence="1">Uncharacterized protein</fullName>
    </submittedName>
</protein>
<reference evidence="1" key="1">
    <citation type="journal article" date="2020" name="Nature">
        <title>Giant virus diversity and host interactions through global metagenomics.</title>
        <authorList>
            <person name="Schulz F."/>
            <person name="Roux S."/>
            <person name="Paez-Espino D."/>
            <person name="Jungbluth S."/>
            <person name="Walsh D.A."/>
            <person name="Denef V.J."/>
            <person name="McMahon K.D."/>
            <person name="Konstantinidis K.T."/>
            <person name="Eloe-Fadrosh E.A."/>
            <person name="Kyrpides N.C."/>
            <person name="Woyke T."/>
        </authorList>
    </citation>
    <scope>NUCLEOTIDE SEQUENCE</scope>
    <source>
        <strain evidence="1">GVMAG-M-3300023174-107</strain>
    </source>
</reference>
<organism evidence="1">
    <name type="scientific">viral metagenome</name>
    <dbReference type="NCBI Taxonomy" id="1070528"/>
    <lineage>
        <taxon>unclassified sequences</taxon>
        <taxon>metagenomes</taxon>
        <taxon>organismal metagenomes</taxon>
    </lineage>
</organism>
<proteinExistence type="predicted"/>
<dbReference type="AlphaFoldDB" id="A0A6C0D2P1"/>
<sequence length="100" mass="11825">MFEEIDGWNLIPGEIYYIKSPFGGRCNIGKALMIRYIQKSDENASGVFNANFGKCLIELRCWKFYRYVSDEEYKEKVKGKYDETCLNVILKRLIDDSFVW</sequence>
<evidence type="ECO:0000313" key="1">
    <source>
        <dbReference type="EMBL" id="QHT10530.1"/>
    </source>
</evidence>
<name>A0A6C0D2P1_9ZZZZ</name>